<dbReference type="Gene3D" id="3.10.590.10">
    <property type="entry name" value="ph1033 like domains"/>
    <property type="match status" value="1"/>
</dbReference>
<organism evidence="4 5">
    <name type="scientific">Chlamydomonas eustigma</name>
    <dbReference type="NCBI Taxonomy" id="1157962"/>
    <lineage>
        <taxon>Eukaryota</taxon>
        <taxon>Viridiplantae</taxon>
        <taxon>Chlorophyta</taxon>
        <taxon>core chlorophytes</taxon>
        <taxon>Chlorophyceae</taxon>
        <taxon>CS clade</taxon>
        <taxon>Chlamydomonadales</taxon>
        <taxon>Chlamydomonadaceae</taxon>
        <taxon>Chlamydomonas</taxon>
    </lineage>
</organism>
<dbReference type="Proteomes" id="UP000232323">
    <property type="component" value="Unassembled WGS sequence"/>
</dbReference>
<proteinExistence type="predicted"/>
<keyword evidence="5" id="KW-1185">Reference proteome</keyword>
<dbReference type="GO" id="GO:0048024">
    <property type="term" value="P:regulation of mRNA splicing, via spliceosome"/>
    <property type="evidence" value="ECO:0007669"/>
    <property type="project" value="TreeGrafter"/>
</dbReference>
<feature type="transmembrane region" description="Helical" evidence="2">
    <location>
        <begin position="557"/>
        <end position="580"/>
    </location>
</feature>
<evidence type="ECO:0000313" key="4">
    <source>
        <dbReference type="EMBL" id="GAX74768.1"/>
    </source>
</evidence>
<dbReference type="GO" id="GO:0000398">
    <property type="term" value="P:mRNA splicing, via spliceosome"/>
    <property type="evidence" value="ECO:0007669"/>
    <property type="project" value="TreeGrafter"/>
</dbReference>
<dbReference type="OrthoDB" id="306690at2759"/>
<dbReference type="Pfam" id="PF04146">
    <property type="entry name" value="YTH"/>
    <property type="match status" value="1"/>
</dbReference>
<reference evidence="4 5" key="1">
    <citation type="submission" date="2017-08" db="EMBL/GenBank/DDBJ databases">
        <title>Acidophilic green algal genome provides insights into adaptation to an acidic environment.</title>
        <authorList>
            <person name="Hirooka S."/>
            <person name="Hirose Y."/>
            <person name="Kanesaki Y."/>
            <person name="Higuchi S."/>
            <person name="Fujiwara T."/>
            <person name="Onuma R."/>
            <person name="Era A."/>
            <person name="Ohbayashi R."/>
            <person name="Uzuka A."/>
            <person name="Nozaki H."/>
            <person name="Yoshikawa H."/>
            <person name="Miyagishima S.Y."/>
        </authorList>
    </citation>
    <scope>NUCLEOTIDE SEQUENCE [LARGE SCALE GENOMIC DNA]</scope>
    <source>
        <strain evidence="4 5">NIES-2499</strain>
    </source>
</reference>
<comment type="caution">
    <text evidence="4">The sequence shown here is derived from an EMBL/GenBank/DDBJ whole genome shotgun (WGS) entry which is preliminary data.</text>
</comment>
<feature type="region of interest" description="Disordered" evidence="1">
    <location>
        <begin position="1"/>
        <end position="80"/>
    </location>
</feature>
<dbReference type="InterPro" id="IPR007275">
    <property type="entry name" value="YTH_domain"/>
</dbReference>
<evidence type="ECO:0000259" key="3">
    <source>
        <dbReference type="PROSITE" id="PS50882"/>
    </source>
</evidence>
<sequence>MAEEDIELLYEDDEENASPTLYDEEIPNEQKEAAADDKVLPASPTREEDTKVIELESQSLQNPEALQHTTTEHGVEEEKRIPAPSSFPQTVRGIKYFIIRSSVAENVDISVMEGAWSTTRHNELKLNEAFASGLEVRLLFSVNLTNSFQGYAIMKSRSGQLNRPVIWHGGMQFGSPFAVEWKCLTPIHGTELRGLSNPLNGNMHILKARDGQEVPQNEGDQVVQLMEKKAAATGATVPKPQPRSMPTAYQGAGGGRGTGSSAQTGGRSGSMNGPPSRAIMGGRGGAQAVGGAGYGTHQQGMHAVGMMGNPGVDPSIPVLSMNPMILDGMSGGGPGAQQLSQLQQIQQQQMQQIQQNQKQIEEQQKLLQASRMEASQAAATGRMGASSNAAPGTNGAGSSGHYPSGPGSLGSDDRKRKPDLLEMTYEQYLEHHKKVRQRVDNLKGAKDEEARKSTSLTGLGQQQHSVPSRAGQQQQAGTALLPLGVGSSLGVPGVLPGGGMMMMPGGGTMMMMQPAMMGPAGMFGMNAAAAMAGMGVPPGMGSMGVPPGMGSMGVPPGMGSMGLAGSGMMIPNMMMSGVGLGGMMNGGGMMGAPGGALPGMNPAAMIMTGGAGVGGQSGQPYSESQYVTLTMNHYKAQGQQPPSEDFIRQYYKTMRQQYDGGRTV</sequence>
<feature type="compositionally biased region" description="Polar residues" evidence="1">
    <location>
        <begin position="453"/>
        <end position="466"/>
    </location>
</feature>
<dbReference type="AlphaFoldDB" id="A0A250WVB7"/>
<dbReference type="GO" id="GO:0005654">
    <property type="term" value="C:nucleoplasm"/>
    <property type="evidence" value="ECO:0007669"/>
    <property type="project" value="TreeGrafter"/>
</dbReference>
<protein>
    <recommendedName>
        <fullName evidence="3">YTH domain-containing protein</fullName>
    </recommendedName>
</protein>
<feature type="compositionally biased region" description="Polar residues" evidence="1">
    <location>
        <begin position="56"/>
        <end position="69"/>
    </location>
</feature>
<dbReference type="GO" id="GO:1990247">
    <property type="term" value="F:N6-methyladenosine-containing RNA reader activity"/>
    <property type="evidence" value="ECO:0007669"/>
    <property type="project" value="TreeGrafter"/>
</dbReference>
<evidence type="ECO:0000256" key="2">
    <source>
        <dbReference type="SAM" id="Phobius"/>
    </source>
</evidence>
<evidence type="ECO:0000256" key="1">
    <source>
        <dbReference type="SAM" id="MobiDB-lite"/>
    </source>
</evidence>
<dbReference type="PANTHER" id="PTHR12357">
    <property type="entry name" value="YTH YT521-B HOMOLOGY DOMAIN-CONTAINING"/>
    <property type="match status" value="1"/>
</dbReference>
<dbReference type="InterPro" id="IPR045168">
    <property type="entry name" value="YTH_prot"/>
</dbReference>
<gene>
    <name evidence="4" type="ORF">CEUSTIGMA_g2215.t1</name>
</gene>
<dbReference type="STRING" id="1157962.A0A250WVB7"/>
<dbReference type="PROSITE" id="PS50882">
    <property type="entry name" value="YTH"/>
    <property type="match status" value="1"/>
</dbReference>
<dbReference type="PANTHER" id="PTHR12357:SF3">
    <property type="entry name" value="YTH DOMAIN-CONTAINING PROTEIN 1"/>
    <property type="match status" value="1"/>
</dbReference>
<accession>A0A250WVB7</accession>
<feature type="region of interest" description="Disordered" evidence="1">
    <location>
        <begin position="371"/>
        <end position="415"/>
    </location>
</feature>
<dbReference type="GO" id="GO:0003729">
    <property type="term" value="F:mRNA binding"/>
    <property type="evidence" value="ECO:0007669"/>
    <property type="project" value="TreeGrafter"/>
</dbReference>
<keyword evidence="2" id="KW-0812">Transmembrane</keyword>
<dbReference type="CDD" id="cd21134">
    <property type="entry name" value="YTH"/>
    <property type="match status" value="1"/>
</dbReference>
<keyword evidence="2" id="KW-0472">Membrane</keyword>
<feature type="compositionally biased region" description="Low complexity" evidence="1">
    <location>
        <begin position="399"/>
        <end position="410"/>
    </location>
</feature>
<feature type="compositionally biased region" description="Basic and acidic residues" evidence="1">
    <location>
        <begin position="437"/>
        <end position="452"/>
    </location>
</feature>
<feature type="region of interest" description="Disordered" evidence="1">
    <location>
        <begin position="230"/>
        <end position="272"/>
    </location>
</feature>
<feature type="transmembrane region" description="Helical" evidence="2">
    <location>
        <begin position="476"/>
        <end position="495"/>
    </location>
</feature>
<feature type="domain" description="YTH" evidence="3">
    <location>
        <begin position="94"/>
        <end position="226"/>
    </location>
</feature>
<feature type="compositionally biased region" description="Basic and acidic residues" evidence="1">
    <location>
        <begin position="28"/>
        <end position="54"/>
    </location>
</feature>
<dbReference type="EMBL" id="BEGY01000009">
    <property type="protein sequence ID" value="GAX74768.1"/>
    <property type="molecule type" value="Genomic_DNA"/>
</dbReference>
<feature type="compositionally biased region" description="Basic and acidic residues" evidence="1">
    <location>
        <begin position="70"/>
        <end position="80"/>
    </location>
</feature>
<feature type="region of interest" description="Disordered" evidence="1">
    <location>
        <begin position="436"/>
        <end position="471"/>
    </location>
</feature>
<name>A0A250WVB7_9CHLO</name>
<evidence type="ECO:0000313" key="5">
    <source>
        <dbReference type="Proteomes" id="UP000232323"/>
    </source>
</evidence>
<feature type="compositionally biased region" description="Acidic residues" evidence="1">
    <location>
        <begin position="1"/>
        <end position="27"/>
    </location>
</feature>
<feature type="transmembrane region" description="Helical" evidence="2">
    <location>
        <begin position="516"/>
        <end position="537"/>
    </location>
</feature>
<keyword evidence="2" id="KW-1133">Transmembrane helix</keyword>